<dbReference type="Gene3D" id="6.10.140.2220">
    <property type="match status" value="1"/>
</dbReference>
<dbReference type="AlphaFoldDB" id="A0AAV2IGQ9"/>
<keyword evidence="2 4" id="KW-0863">Zinc-finger</keyword>
<sequence>MESGKPALVSRLPGQPVVIYEAKGAKRAPPTEAELRRLLRYGGYLPVQHDCACCGKSWFSMRSCTRCWRAKYCNSSCQQSDWEVHRRMCREDATRSQCFKGGRILELEILPTIETLNQTQINEDALFLDLDKCPKHGHNNHSAFLGVSQFKSGHLPATIRYDEVLNYILAQSKTTVRVLVKWTSTNRPEGDACARFRGTRQARTASGTYVLDNYNDFRQRKCPVENCHRSRDLGASHDIFEGDLKIFTNKHVIYDDDELRQTVVDFFYDSGDRFGVFREYGIKLFYTKPSSDETFLRVTVHDAHLLLQLKQLDLDRAVAFKKLTQPMLRAMSAFAIVISHPHGLPKRISVGRVVRVTEENLSGETRANAKVAGDLEKKWFETKNEADYAAFMEALGRLNLPVYKVWYDTATCQGSSGAPVLFGARQTAGVWGPYIANHMAYDIDEKLNYFKVVMLGNKAFTNQL</sequence>
<feature type="domain" description="MYND-type" evidence="5">
    <location>
        <begin position="51"/>
        <end position="89"/>
    </location>
</feature>
<dbReference type="SUPFAM" id="SSF144232">
    <property type="entry name" value="HIT/MYND zinc finger-like"/>
    <property type="match status" value="1"/>
</dbReference>
<comment type="caution">
    <text evidence="6">The sequence shown here is derived from an EMBL/GenBank/DDBJ whole genome shotgun (WGS) entry which is preliminary data.</text>
</comment>
<name>A0AAV2IGQ9_LYMST</name>
<keyword evidence="3" id="KW-0862">Zinc</keyword>
<protein>
    <recommendedName>
        <fullName evidence="5">MYND-type domain-containing protein</fullName>
    </recommendedName>
</protein>
<evidence type="ECO:0000256" key="1">
    <source>
        <dbReference type="ARBA" id="ARBA00022723"/>
    </source>
</evidence>
<evidence type="ECO:0000313" key="7">
    <source>
        <dbReference type="Proteomes" id="UP001497497"/>
    </source>
</evidence>
<dbReference type="EMBL" id="CAXITT010000584">
    <property type="protein sequence ID" value="CAL1543903.1"/>
    <property type="molecule type" value="Genomic_DNA"/>
</dbReference>
<evidence type="ECO:0000259" key="5">
    <source>
        <dbReference type="PROSITE" id="PS50865"/>
    </source>
</evidence>
<gene>
    <name evidence="6" type="ORF">GSLYS_00017416001</name>
</gene>
<dbReference type="PROSITE" id="PS50865">
    <property type="entry name" value="ZF_MYND_2"/>
    <property type="match status" value="1"/>
</dbReference>
<dbReference type="InterPro" id="IPR002893">
    <property type="entry name" value="Znf_MYND"/>
</dbReference>
<keyword evidence="7" id="KW-1185">Reference proteome</keyword>
<dbReference type="Pfam" id="PF01753">
    <property type="entry name" value="zf-MYND"/>
    <property type="match status" value="1"/>
</dbReference>
<organism evidence="6 7">
    <name type="scientific">Lymnaea stagnalis</name>
    <name type="common">Great pond snail</name>
    <name type="synonym">Helix stagnalis</name>
    <dbReference type="NCBI Taxonomy" id="6523"/>
    <lineage>
        <taxon>Eukaryota</taxon>
        <taxon>Metazoa</taxon>
        <taxon>Spiralia</taxon>
        <taxon>Lophotrochozoa</taxon>
        <taxon>Mollusca</taxon>
        <taxon>Gastropoda</taxon>
        <taxon>Heterobranchia</taxon>
        <taxon>Euthyneura</taxon>
        <taxon>Panpulmonata</taxon>
        <taxon>Hygrophila</taxon>
        <taxon>Lymnaeoidea</taxon>
        <taxon>Lymnaeidae</taxon>
        <taxon>Lymnaea</taxon>
    </lineage>
</organism>
<evidence type="ECO:0000256" key="2">
    <source>
        <dbReference type="ARBA" id="ARBA00022771"/>
    </source>
</evidence>
<accession>A0AAV2IGQ9</accession>
<dbReference type="Proteomes" id="UP001497497">
    <property type="component" value="Unassembled WGS sequence"/>
</dbReference>
<evidence type="ECO:0000256" key="4">
    <source>
        <dbReference type="PROSITE-ProRule" id="PRU00134"/>
    </source>
</evidence>
<dbReference type="SUPFAM" id="SSF50494">
    <property type="entry name" value="Trypsin-like serine proteases"/>
    <property type="match status" value="1"/>
</dbReference>
<keyword evidence="1" id="KW-0479">Metal-binding</keyword>
<dbReference type="InterPro" id="IPR009003">
    <property type="entry name" value="Peptidase_S1_PA"/>
</dbReference>
<reference evidence="6 7" key="1">
    <citation type="submission" date="2024-04" db="EMBL/GenBank/DDBJ databases">
        <authorList>
            <consortium name="Genoscope - CEA"/>
            <person name="William W."/>
        </authorList>
    </citation>
    <scope>NUCLEOTIDE SEQUENCE [LARGE SCALE GENOMIC DNA]</scope>
</reference>
<evidence type="ECO:0000256" key="3">
    <source>
        <dbReference type="ARBA" id="ARBA00022833"/>
    </source>
</evidence>
<dbReference type="GO" id="GO:0008270">
    <property type="term" value="F:zinc ion binding"/>
    <property type="evidence" value="ECO:0007669"/>
    <property type="project" value="UniProtKB-KW"/>
</dbReference>
<evidence type="ECO:0000313" key="6">
    <source>
        <dbReference type="EMBL" id="CAL1543903.1"/>
    </source>
</evidence>
<proteinExistence type="predicted"/>